<dbReference type="FunFam" id="1.10.10.10:FF:000001">
    <property type="entry name" value="LysR family transcriptional regulator"/>
    <property type="match status" value="1"/>
</dbReference>
<accession>A0A5C8PLD2</accession>
<proteinExistence type="inferred from homology"/>
<dbReference type="Gene3D" id="3.40.190.10">
    <property type="entry name" value="Periplasmic binding protein-like II"/>
    <property type="match status" value="2"/>
</dbReference>
<keyword evidence="5" id="KW-1133">Transmembrane helix</keyword>
<dbReference type="InterPro" id="IPR005119">
    <property type="entry name" value="LysR_subst-bd"/>
</dbReference>
<dbReference type="GO" id="GO:0003700">
    <property type="term" value="F:DNA-binding transcription factor activity"/>
    <property type="evidence" value="ECO:0007669"/>
    <property type="project" value="InterPro"/>
</dbReference>
<dbReference type="PANTHER" id="PTHR30346:SF0">
    <property type="entry name" value="HCA OPERON TRANSCRIPTIONAL ACTIVATOR HCAR"/>
    <property type="match status" value="1"/>
</dbReference>
<comment type="caution">
    <text evidence="7">The sequence shown here is derived from an EMBL/GenBank/DDBJ whole genome shotgun (WGS) entry which is preliminary data.</text>
</comment>
<gene>
    <name evidence="7" type="ORF">FHP25_15950</name>
</gene>
<keyword evidence="8" id="KW-1185">Reference proteome</keyword>
<keyword evidence="4" id="KW-0804">Transcription</keyword>
<dbReference type="InterPro" id="IPR036388">
    <property type="entry name" value="WH-like_DNA-bd_sf"/>
</dbReference>
<protein>
    <submittedName>
        <fullName evidence="7">LysR family transcriptional regulator</fullName>
    </submittedName>
</protein>
<dbReference type="InterPro" id="IPR000847">
    <property type="entry name" value="LysR_HTH_N"/>
</dbReference>
<feature type="transmembrane region" description="Helical" evidence="5">
    <location>
        <begin position="231"/>
        <end position="251"/>
    </location>
</feature>
<evidence type="ECO:0000256" key="4">
    <source>
        <dbReference type="ARBA" id="ARBA00023163"/>
    </source>
</evidence>
<dbReference type="AlphaFoldDB" id="A0A5C8PLD2"/>
<keyword evidence="2" id="KW-0805">Transcription regulation</keyword>
<organism evidence="7 8">
    <name type="scientific">Vineibacter terrae</name>
    <dbReference type="NCBI Taxonomy" id="2586908"/>
    <lineage>
        <taxon>Bacteria</taxon>
        <taxon>Pseudomonadati</taxon>
        <taxon>Pseudomonadota</taxon>
        <taxon>Alphaproteobacteria</taxon>
        <taxon>Hyphomicrobiales</taxon>
        <taxon>Vineibacter</taxon>
    </lineage>
</organism>
<dbReference type="PANTHER" id="PTHR30346">
    <property type="entry name" value="TRANSCRIPTIONAL DUAL REGULATOR HCAR-RELATED"/>
    <property type="match status" value="1"/>
</dbReference>
<dbReference type="RefSeq" id="WP_147847952.1">
    <property type="nucleotide sequence ID" value="NZ_VDUZ01000017.1"/>
</dbReference>
<dbReference type="EMBL" id="VDUZ01000017">
    <property type="protein sequence ID" value="TXL74579.1"/>
    <property type="molecule type" value="Genomic_DNA"/>
</dbReference>
<dbReference type="CDD" id="cd08414">
    <property type="entry name" value="PBP2_LTTR_aromatics_like"/>
    <property type="match status" value="1"/>
</dbReference>
<evidence type="ECO:0000313" key="7">
    <source>
        <dbReference type="EMBL" id="TXL74579.1"/>
    </source>
</evidence>
<dbReference type="Proteomes" id="UP000321638">
    <property type="component" value="Unassembled WGS sequence"/>
</dbReference>
<dbReference type="Pfam" id="PF00126">
    <property type="entry name" value="HTH_1"/>
    <property type="match status" value="1"/>
</dbReference>
<evidence type="ECO:0000313" key="8">
    <source>
        <dbReference type="Proteomes" id="UP000321638"/>
    </source>
</evidence>
<dbReference type="PRINTS" id="PR00039">
    <property type="entry name" value="HTHLYSR"/>
</dbReference>
<keyword evidence="5" id="KW-0812">Transmembrane</keyword>
<dbReference type="SUPFAM" id="SSF53850">
    <property type="entry name" value="Periplasmic binding protein-like II"/>
    <property type="match status" value="1"/>
</dbReference>
<keyword evidence="5" id="KW-0472">Membrane</keyword>
<dbReference type="SUPFAM" id="SSF46785">
    <property type="entry name" value="Winged helix' DNA-binding domain"/>
    <property type="match status" value="1"/>
</dbReference>
<dbReference type="InterPro" id="IPR036390">
    <property type="entry name" value="WH_DNA-bd_sf"/>
</dbReference>
<evidence type="ECO:0000256" key="3">
    <source>
        <dbReference type="ARBA" id="ARBA00023125"/>
    </source>
</evidence>
<name>A0A5C8PLD2_9HYPH</name>
<dbReference type="Gene3D" id="1.10.10.10">
    <property type="entry name" value="Winged helix-like DNA-binding domain superfamily/Winged helix DNA-binding domain"/>
    <property type="match status" value="1"/>
</dbReference>
<evidence type="ECO:0000259" key="6">
    <source>
        <dbReference type="PROSITE" id="PS50931"/>
    </source>
</evidence>
<sequence>MIDLRLLQQFVAVAEELHFHRAAERLHMAQPPLSQAIRRLEAALGTALFVRNQRHVSLTPAGAALLDVARRTQATLSDGIEHTRRVAAGLAGQITVTFLDMSVADRLPAILRRFRAAFPGVELRLQEGTTSEQVEAIVGGAADVGFMRRPGIVVPHLAIELVAREPIRVALPQRHALARRPSVPLAALATTGFVVTPREKGPGFHDQILGLCRLAGFSPVVAQQARQMQTVVGLVAAGFGAALVPASVAAVRRRGVVFRPIKVSAPDDMLHLDLIMAWDARRASPTRDRFLDAVRRMKPDD</sequence>
<dbReference type="Pfam" id="PF03466">
    <property type="entry name" value="LysR_substrate"/>
    <property type="match status" value="1"/>
</dbReference>
<dbReference type="OrthoDB" id="9811588at2"/>
<keyword evidence="3" id="KW-0238">DNA-binding</keyword>
<comment type="similarity">
    <text evidence="1">Belongs to the LysR transcriptional regulatory family.</text>
</comment>
<evidence type="ECO:0000256" key="2">
    <source>
        <dbReference type="ARBA" id="ARBA00023015"/>
    </source>
</evidence>
<dbReference type="GO" id="GO:0003677">
    <property type="term" value="F:DNA binding"/>
    <property type="evidence" value="ECO:0007669"/>
    <property type="project" value="UniProtKB-KW"/>
</dbReference>
<dbReference type="GO" id="GO:0032993">
    <property type="term" value="C:protein-DNA complex"/>
    <property type="evidence" value="ECO:0007669"/>
    <property type="project" value="TreeGrafter"/>
</dbReference>
<feature type="domain" description="HTH lysR-type" evidence="6">
    <location>
        <begin position="2"/>
        <end position="59"/>
    </location>
</feature>
<evidence type="ECO:0000256" key="1">
    <source>
        <dbReference type="ARBA" id="ARBA00009437"/>
    </source>
</evidence>
<reference evidence="7 8" key="1">
    <citation type="submission" date="2019-06" db="EMBL/GenBank/DDBJ databases">
        <title>New taxonomy in bacterial strain CC-CFT640, isolated from vineyard.</title>
        <authorList>
            <person name="Lin S.-Y."/>
            <person name="Tsai C.-F."/>
            <person name="Young C.-C."/>
        </authorList>
    </citation>
    <scope>NUCLEOTIDE SEQUENCE [LARGE SCALE GENOMIC DNA]</scope>
    <source>
        <strain evidence="7 8">CC-CFT640</strain>
    </source>
</reference>
<dbReference type="PROSITE" id="PS50931">
    <property type="entry name" value="HTH_LYSR"/>
    <property type="match status" value="1"/>
</dbReference>
<evidence type="ECO:0000256" key="5">
    <source>
        <dbReference type="SAM" id="Phobius"/>
    </source>
</evidence>